<gene>
    <name evidence="7" type="ORF">ABID08_003602</name>
</gene>
<evidence type="ECO:0000256" key="5">
    <source>
        <dbReference type="ARBA" id="ARBA00022989"/>
    </source>
</evidence>
<evidence type="ECO:0000256" key="4">
    <source>
        <dbReference type="ARBA" id="ARBA00022692"/>
    </source>
</evidence>
<keyword evidence="4" id="KW-0812">Transmembrane</keyword>
<protein>
    <recommendedName>
        <fullName evidence="9">Glycosyltransferase family 92 protein</fullName>
    </recommendedName>
</protein>
<keyword evidence="2" id="KW-0328">Glycosyltransferase</keyword>
<dbReference type="CDD" id="cd00761">
    <property type="entry name" value="Glyco_tranf_GTA_type"/>
    <property type="match status" value="1"/>
</dbReference>
<evidence type="ECO:0000313" key="8">
    <source>
        <dbReference type="Proteomes" id="UP001549077"/>
    </source>
</evidence>
<evidence type="ECO:0000256" key="3">
    <source>
        <dbReference type="ARBA" id="ARBA00022679"/>
    </source>
</evidence>
<keyword evidence="3" id="KW-0808">Transferase</keyword>
<comment type="caution">
    <text evidence="7">The sequence shown here is derived from an EMBL/GenBank/DDBJ whole genome shotgun (WGS) entry which is preliminary data.</text>
</comment>
<dbReference type="Proteomes" id="UP001549077">
    <property type="component" value="Unassembled WGS sequence"/>
</dbReference>
<name>A0ABV2MJ87_9HYPH</name>
<keyword evidence="8" id="KW-1185">Reference proteome</keyword>
<dbReference type="Gene3D" id="3.90.550.10">
    <property type="entry name" value="Spore Coat Polysaccharide Biosynthesis Protein SpsA, Chain A"/>
    <property type="match status" value="1"/>
</dbReference>
<evidence type="ECO:0000256" key="2">
    <source>
        <dbReference type="ARBA" id="ARBA00022676"/>
    </source>
</evidence>
<dbReference type="InterPro" id="IPR029044">
    <property type="entry name" value="Nucleotide-diphossugar_trans"/>
</dbReference>
<evidence type="ECO:0000256" key="1">
    <source>
        <dbReference type="ARBA" id="ARBA00004167"/>
    </source>
</evidence>
<keyword evidence="6" id="KW-0472">Membrane</keyword>
<dbReference type="SUPFAM" id="SSF53448">
    <property type="entry name" value="Nucleotide-diphospho-sugar transferases"/>
    <property type="match status" value="1"/>
</dbReference>
<dbReference type="PANTHER" id="PTHR21461:SF69">
    <property type="entry name" value="GLYCOSYLTRANSFERASE FAMILY 92 PROTEIN"/>
    <property type="match status" value="1"/>
</dbReference>
<sequence>MHMWHGLKATLRKRRQARNGKILVSEPIVVPQSVVTTHPDHYLSCVTVAKNEGEYLDEWIQFHLLVGISHFYIYDNGSTDQSLSILRGYENAGIVTVVPWRPFSVWANTQILAYAHAVSNFGSRSRWMAFFDLDEFMFPTHAPSLIEFLQAREQEQAICVAGVNFGTSGHAVRPTGLVTENFRQAVPMDVQREYPKLLNVKSIVQPAQIRSIESAHWFNLKGTNKIGVNEDGEPLPRYPREDSLKLKANTVRFNHYYTRSHEEFSAKVNGSNVRGPQLPADAEQRWGLFRKIEEFSRPDDTIQRFIPDLRERLSTRKRA</sequence>
<accession>A0ABV2MJ87</accession>
<keyword evidence="5" id="KW-1133">Transmembrane helix</keyword>
<evidence type="ECO:0000313" key="7">
    <source>
        <dbReference type="EMBL" id="MET3756229.1"/>
    </source>
</evidence>
<organism evidence="7 8">
    <name type="scientific">Rhizobium binae</name>
    <dbReference type="NCBI Taxonomy" id="1138190"/>
    <lineage>
        <taxon>Bacteria</taxon>
        <taxon>Pseudomonadati</taxon>
        <taxon>Pseudomonadota</taxon>
        <taxon>Alphaproteobacteria</taxon>
        <taxon>Hyphomicrobiales</taxon>
        <taxon>Rhizobiaceae</taxon>
        <taxon>Rhizobium/Agrobacterium group</taxon>
        <taxon>Rhizobium</taxon>
    </lineage>
</organism>
<dbReference type="InterPro" id="IPR008166">
    <property type="entry name" value="Glyco_transf_92"/>
</dbReference>
<proteinExistence type="predicted"/>
<reference evidence="7 8" key="1">
    <citation type="submission" date="2024-06" db="EMBL/GenBank/DDBJ databases">
        <title>Genomic Encyclopedia of Type Strains, Phase IV (KMG-IV): sequencing the most valuable type-strain genomes for metagenomic binning, comparative biology and taxonomic classification.</title>
        <authorList>
            <person name="Goeker M."/>
        </authorList>
    </citation>
    <scope>NUCLEOTIDE SEQUENCE [LARGE SCALE GENOMIC DNA]</scope>
    <source>
        <strain evidence="7 8">DSM 29288</strain>
    </source>
</reference>
<evidence type="ECO:0000256" key="6">
    <source>
        <dbReference type="ARBA" id="ARBA00023136"/>
    </source>
</evidence>
<dbReference type="PANTHER" id="PTHR21461">
    <property type="entry name" value="GLYCOSYLTRANSFERASE FAMILY 92 PROTEIN"/>
    <property type="match status" value="1"/>
</dbReference>
<dbReference type="GeneID" id="91147241"/>
<dbReference type="RefSeq" id="WP_168297707.1">
    <property type="nucleotide sequence ID" value="NZ_CP071604.1"/>
</dbReference>
<evidence type="ECO:0008006" key="9">
    <source>
        <dbReference type="Google" id="ProtNLM"/>
    </source>
</evidence>
<dbReference type="EMBL" id="JBEPMY010000010">
    <property type="protein sequence ID" value="MET3756229.1"/>
    <property type="molecule type" value="Genomic_DNA"/>
</dbReference>
<dbReference type="Pfam" id="PF01697">
    <property type="entry name" value="Glyco_transf_92"/>
    <property type="match status" value="1"/>
</dbReference>
<comment type="subcellular location">
    <subcellularLocation>
        <location evidence="1">Membrane</location>
        <topology evidence="1">Single-pass membrane protein</topology>
    </subcellularLocation>
</comment>